<dbReference type="Gene3D" id="3.20.20.70">
    <property type="entry name" value="Aldolase class I"/>
    <property type="match status" value="1"/>
</dbReference>
<sequence length="379" mass="43877">MIQSAYIHIPFCHQICHYCDFNKFFIQGQPVEAYLDSLEKEMELVLKQYPVNQPLKTIYVGGGTPTSLNPNQLKRLLEIIQIHLPHSQDYEYTFEANPEDLVESKLSLLKDFGVNRLSIGVQTFDDVVLKEIGRTHRKEEVLSGIRTAQEVGFENMSIDLMYSLPKQTLESVKDSVDTALELQIPHLSLYSLIVEPKTVFYNQMKKGKLSLPSQDLEADMYDYIIETLFENNYNQYEISNFAKKGFESRHNLTYWDNESYYGFGAGAHSYLGGTRRGNFGPLKKYMSKIEEGDFPVLEETPLSRKEQMEEELFLGLRKTKGVSLSRFEQRYGENLLSVYKESINELTEKELVMIENDFIFLSKKGRFLGNEVFQAFLQD</sequence>
<dbReference type="PANTHER" id="PTHR13932:SF5">
    <property type="entry name" value="RADICAL S-ADENOSYL METHIONINE DOMAIN-CONTAINING PROTEIN 1, MITOCHONDRIAL"/>
    <property type="match status" value="1"/>
</dbReference>
<comment type="function">
    <text evidence="9">Probably acts as a heme chaperone, transferring heme to an unknown acceptor. Binds one molecule of heme per monomer, possibly covalently. Binds 1 [4Fe-4S] cluster. The cluster is coordinated with 3 cysteines and an exchangeable S-adenosyl-L-methionine.</text>
</comment>
<evidence type="ECO:0000256" key="5">
    <source>
        <dbReference type="ARBA" id="ARBA00022723"/>
    </source>
</evidence>
<keyword evidence="9" id="KW-0963">Cytoplasm</keyword>
<evidence type="ECO:0000259" key="10">
    <source>
        <dbReference type="PROSITE" id="PS51918"/>
    </source>
</evidence>
<dbReference type="SFLD" id="SFLDS00029">
    <property type="entry name" value="Radical_SAM"/>
    <property type="match status" value="1"/>
</dbReference>
<dbReference type="InterPro" id="IPR013785">
    <property type="entry name" value="Aldolase_TIM"/>
</dbReference>
<evidence type="ECO:0000256" key="8">
    <source>
        <dbReference type="ARBA" id="ARBA00023186"/>
    </source>
</evidence>
<evidence type="ECO:0000256" key="2">
    <source>
        <dbReference type="ARBA" id="ARBA00017228"/>
    </source>
</evidence>
<evidence type="ECO:0000256" key="3">
    <source>
        <dbReference type="ARBA" id="ARBA00022617"/>
    </source>
</evidence>
<dbReference type="InterPro" id="IPR034505">
    <property type="entry name" value="Coproporphyrinogen-III_oxidase"/>
</dbReference>
<evidence type="ECO:0000256" key="4">
    <source>
        <dbReference type="ARBA" id="ARBA00022691"/>
    </source>
</evidence>
<dbReference type="EMBL" id="BAAADJ010000059">
    <property type="protein sequence ID" value="GAA0341013.1"/>
    <property type="molecule type" value="Genomic_DNA"/>
</dbReference>
<keyword evidence="8 9" id="KW-0143">Chaperone</keyword>
<keyword evidence="12" id="KW-1185">Reference proteome</keyword>
<dbReference type="InterPro" id="IPR007197">
    <property type="entry name" value="rSAM"/>
</dbReference>
<reference evidence="12" key="1">
    <citation type="journal article" date="2019" name="Int. J. Syst. Evol. Microbiol.">
        <title>The Global Catalogue of Microorganisms (GCM) 10K type strain sequencing project: providing services to taxonomists for standard genome sequencing and annotation.</title>
        <authorList>
            <consortium name="The Broad Institute Genomics Platform"/>
            <consortium name="The Broad Institute Genome Sequencing Center for Infectious Disease"/>
            <person name="Wu L."/>
            <person name="Ma J."/>
        </authorList>
    </citation>
    <scope>NUCLEOTIDE SEQUENCE [LARGE SCALE GENOMIC DNA]</scope>
    <source>
        <strain evidence="12">JCM 9731</strain>
    </source>
</reference>
<dbReference type="NCBIfam" id="TIGR00539">
    <property type="entry name" value="hemN_rel"/>
    <property type="match status" value="1"/>
</dbReference>
<comment type="similarity">
    <text evidence="1">Belongs to the anaerobic coproporphyrinogen-III oxidase family. HemW subfamily.</text>
</comment>
<dbReference type="SFLD" id="SFLDG01082">
    <property type="entry name" value="B12-binding_domain_containing"/>
    <property type="match status" value="1"/>
</dbReference>
<dbReference type="SMART" id="SM00729">
    <property type="entry name" value="Elp3"/>
    <property type="match status" value="1"/>
</dbReference>
<keyword evidence="7 9" id="KW-0411">Iron-sulfur</keyword>
<keyword evidence="3 9" id="KW-0349">Heme</keyword>
<protein>
    <recommendedName>
        <fullName evidence="2 9">Heme chaperone HemW</fullName>
    </recommendedName>
</protein>
<organism evidence="11 12">
    <name type="scientific">Bacillus carboniphilus</name>
    <dbReference type="NCBI Taxonomy" id="86663"/>
    <lineage>
        <taxon>Bacteria</taxon>
        <taxon>Bacillati</taxon>
        <taxon>Bacillota</taxon>
        <taxon>Bacilli</taxon>
        <taxon>Bacillales</taxon>
        <taxon>Bacillaceae</taxon>
        <taxon>Bacillus</taxon>
    </lineage>
</organism>
<evidence type="ECO:0000256" key="7">
    <source>
        <dbReference type="ARBA" id="ARBA00023014"/>
    </source>
</evidence>
<keyword evidence="6 9" id="KW-0408">Iron</keyword>
<evidence type="ECO:0000313" key="12">
    <source>
        <dbReference type="Proteomes" id="UP001500782"/>
    </source>
</evidence>
<gene>
    <name evidence="11" type="primary">hemW</name>
    <name evidence="11" type="ORF">GCM10008967_34190</name>
</gene>
<dbReference type="InterPro" id="IPR006638">
    <property type="entry name" value="Elp3/MiaA/NifB-like_rSAM"/>
</dbReference>
<dbReference type="PROSITE" id="PS51918">
    <property type="entry name" value="RADICAL_SAM"/>
    <property type="match status" value="1"/>
</dbReference>
<dbReference type="SFLD" id="SFLDG01065">
    <property type="entry name" value="anaerobic_coproporphyrinogen-I"/>
    <property type="match status" value="1"/>
</dbReference>
<comment type="caution">
    <text evidence="11">The sequence shown here is derived from an EMBL/GenBank/DDBJ whole genome shotgun (WGS) entry which is preliminary data.</text>
</comment>
<evidence type="ECO:0000256" key="1">
    <source>
        <dbReference type="ARBA" id="ARBA00006100"/>
    </source>
</evidence>
<feature type="domain" description="Radical SAM core" evidence="10">
    <location>
        <begin position="1"/>
        <end position="234"/>
    </location>
</feature>
<dbReference type="SFLD" id="SFLDF00288">
    <property type="entry name" value="HemN-like__clustered_with_nucl"/>
    <property type="match status" value="1"/>
</dbReference>
<evidence type="ECO:0000313" key="11">
    <source>
        <dbReference type="EMBL" id="GAA0341013.1"/>
    </source>
</evidence>
<dbReference type="Proteomes" id="UP001500782">
    <property type="component" value="Unassembled WGS sequence"/>
</dbReference>
<keyword evidence="4 9" id="KW-0949">S-adenosyl-L-methionine</keyword>
<keyword evidence="5 9" id="KW-0479">Metal-binding</keyword>
<name>A0ABP3GAU5_9BACI</name>
<evidence type="ECO:0000256" key="9">
    <source>
        <dbReference type="RuleBase" id="RU364116"/>
    </source>
</evidence>
<dbReference type="CDD" id="cd01335">
    <property type="entry name" value="Radical_SAM"/>
    <property type="match status" value="1"/>
</dbReference>
<proteinExistence type="inferred from homology"/>
<keyword evidence="9" id="KW-0004">4Fe-4S</keyword>
<dbReference type="SFLD" id="SFLDF00562">
    <property type="entry name" value="HemN-like__clustered_with_heat"/>
    <property type="match status" value="1"/>
</dbReference>
<dbReference type="InterPro" id="IPR058240">
    <property type="entry name" value="rSAM_sf"/>
</dbReference>
<dbReference type="SUPFAM" id="SSF102114">
    <property type="entry name" value="Radical SAM enzymes"/>
    <property type="match status" value="1"/>
</dbReference>
<accession>A0ABP3GAU5</accession>
<evidence type="ECO:0000256" key="6">
    <source>
        <dbReference type="ARBA" id="ARBA00023004"/>
    </source>
</evidence>
<dbReference type="Pfam" id="PF06969">
    <property type="entry name" value="HemN_C"/>
    <property type="match status" value="1"/>
</dbReference>
<dbReference type="InterPro" id="IPR010723">
    <property type="entry name" value="HemN_C"/>
</dbReference>
<dbReference type="RefSeq" id="WP_343801703.1">
    <property type="nucleotide sequence ID" value="NZ_BAAADJ010000059.1"/>
</dbReference>
<comment type="subcellular location">
    <subcellularLocation>
        <location evidence="9">Cytoplasm</location>
    </subcellularLocation>
</comment>
<dbReference type="InterPro" id="IPR004559">
    <property type="entry name" value="HemW-like"/>
</dbReference>
<dbReference type="PANTHER" id="PTHR13932">
    <property type="entry name" value="COPROPORPHYRINIGEN III OXIDASE"/>
    <property type="match status" value="1"/>
</dbReference>
<dbReference type="Pfam" id="PF04055">
    <property type="entry name" value="Radical_SAM"/>
    <property type="match status" value="1"/>
</dbReference>